<protein>
    <submittedName>
        <fullName evidence="2">8-oxo-dGTP diphosphatase</fullName>
    </submittedName>
</protein>
<reference evidence="3" key="1">
    <citation type="submission" date="2016-10" db="EMBL/GenBank/DDBJ databases">
        <authorList>
            <person name="Varghese N."/>
            <person name="Submissions S."/>
        </authorList>
    </citation>
    <scope>NUCLEOTIDE SEQUENCE [LARGE SCALE GENOMIC DNA]</scope>
    <source>
        <strain evidence="3">IBRC-M 10655</strain>
    </source>
</reference>
<dbReference type="PROSITE" id="PS51462">
    <property type="entry name" value="NUDIX"/>
    <property type="match status" value="1"/>
</dbReference>
<evidence type="ECO:0000259" key="1">
    <source>
        <dbReference type="PROSITE" id="PS51462"/>
    </source>
</evidence>
<dbReference type="STRING" id="504798.SAMN05421871_103616"/>
<dbReference type="Pfam" id="PF00293">
    <property type="entry name" value="NUDIX"/>
    <property type="match status" value="1"/>
</dbReference>
<organism evidence="2 3">
    <name type="scientific">Actinokineospora alba</name>
    <dbReference type="NCBI Taxonomy" id="504798"/>
    <lineage>
        <taxon>Bacteria</taxon>
        <taxon>Bacillati</taxon>
        <taxon>Actinomycetota</taxon>
        <taxon>Actinomycetes</taxon>
        <taxon>Pseudonocardiales</taxon>
        <taxon>Pseudonocardiaceae</taxon>
        <taxon>Actinokineospora</taxon>
    </lineage>
</organism>
<keyword evidence="3" id="KW-1185">Reference proteome</keyword>
<dbReference type="RefSeq" id="WP_091368627.1">
    <property type="nucleotide sequence ID" value="NZ_FNDV01000003.1"/>
</dbReference>
<gene>
    <name evidence="2" type="ORF">SAMN05192558_101254</name>
</gene>
<dbReference type="EMBL" id="FNJB01000001">
    <property type="protein sequence ID" value="SDN90359.1"/>
    <property type="molecule type" value="Genomic_DNA"/>
</dbReference>
<accession>A0A1H0F718</accession>
<proteinExistence type="predicted"/>
<dbReference type="OrthoDB" id="9810648at2"/>
<dbReference type="InterPro" id="IPR015797">
    <property type="entry name" value="NUDIX_hydrolase-like_dom_sf"/>
</dbReference>
<dbReference type="Proteomes" id="UP000199651">
    <property type="component" value="Unassembled WGS sequence"/>
</dbReference>
<dbReference type="SUPFAM" id="SSF55811">
    <property type="entry name" value="Nudix"/>
    <property type="match status" value="1"/>
</dbReference>
<dbReference type="InterPro" id="IPR000086">
    <property type="entry name" value="NUDIX_hydrolase_dom"/>
</dbReference>
<name>A0A1H0F718_9PSEU</name>
<dbReference type="AlphaFoldDB" id="A0A1H0F718"/>
<evidence type="ECO:0000313" key="2">
    <source>
        <dbReference type="EMBL" id="SDN90359.1"/>
    </source>
</evidence>
<sequence length="159" mass="18210">MSEHMVIGAAVIQDGRLLVARRASPPCVAGRWEFPGDEMGPDENEQATVRRVFAVEFNTLLSLWTERVLSDRWIHSWRKVEGESVPATLRLLRCRVENGTTLDLAAGEPRPNRLAYDESRWVPLDELHDVYPWSDEHAYLAEELAALYHYEAQFPHDIG</sequence>
<dbReference type="Gene3D" id="3.90.79.10">
    <property type="entry name" value="Nucleoside Triphosphate Pyrophosphohydrolase"/>
    <property type="match status" value="1"/>
</dbReference>
<evidence type="ECO:0000313" key="3">
    <source>
        <dbReference type="Proteomes" id="UP000199651"/>
    </source>
</evidence>
<feature type="domain" description="Nudix hydrolase" evidence="1">
    <location>
        <begin position="2"/>
        <end position="145"/>
    </location>
</feature>